<accession>A0A6H9RHW8</accession>
<protein>
    <submittedName>
        <fullName evidence="6">MFS transporter</fullName>
    </submittedName>
</protein>
<evidence type="ECO:0000313" key="6">
    <source>
        <dbReference type="EMBL" id="KAB0483853.1"/>
    </source>
</evidence>
<feature type="transmembrane region" description="Helical" evidence="4">
    <location>
        <begin position="113"/>
        <end position="135"/>
    </location>
</feature>
<dbReference type="GO" id="GO:0022857">
    <property type="term" value="F:transmembrane transporter activity"/>
    <property type="evidence" value="ECO:0007669"/>
    <property type="project" value="InterPro"/>
</dbReference>
<dbReference type="InterPro" id="IPR011701">
    <property type="entry name" value="MFS"/>
</dbReference>
<dbReference type="Gene3D" id="1.20.1250.20">
    <property type="entry name" value="MFS general substrate transporter like domains"/>
    <property type="match status" value="1"/>
</dbReference>
<dbReference type="InterPro" id="IPR020846">
    <property type="entry name" value="MFS_dom"/>
</dbReference>
<dbReference type="PROSITE" id="PS50850">
    <property type="entry name" value="MFS"/>
    <property type="match status" value="1"/>
</dbReference>
<feature type="transmembrane region" description="Helical" evidence="4">
    <location>
        <begin position="51"/>
        <end position="76"/>
    </location>
</feature>
<feature type="transmembrane region" description="Helical" evidence="4">
    <location>
        <begin position="355"/>
        <end position="374"/>
    </location>
</feature>
<dbReference type="AlphaFoldDB" id="A0A6H9RHW8"/>
<feature type="transmembrane region" description="Helical" evidence="4">
    <location>
        <begin position="21"/>
        <end position="39"/>
    </location>
</feature>
<feature type="transmembrane region" description="Helical" evidence="4">
    <location>
        <begin position="88"/>
        <end position="107"/>
    </location>
</feature>
<feature type="transmembrane region" description="Helical" evidence="4">
    <location>
        <begin position="380"/>
        <end position="400"/>
    </location>
</feature>
<name>A0A6H9RHW8_PSERE</name>
<evidence type="ECO:0000256" key="2">
    <source>
        <dbReference type="ARBA" id="ARBA00022989"/>
    </source>
</evidence>
<evidence type="ECO:0000256" key="4">
    <source>
        <dbReference type="SAM" id="Phobius"/>
    </source>
</evidence>
<feature type="transmembrane region" description="Helical" evidence="4">
    <location>
        <begin position="147"/>
        <end position="168"/>
    </location>
</feature>
<evidence type="ECO:0000313" key="7">
    <source>
        <dbReference type="Proteomes" id="UP000460142"/>
    </source>
</evidence>
<evidence type="ECO:0000256" key="1">
    <source>
        <dbReference type="ARBA" id="ARBA00022692"/>
    </source>
</evidence>
<evidence type="ECO:0000259" key="5">
    <source>
        <dbReference type="PROSITE" id="PS50850"/>
    </source>
</evidence>
<keyword evidence="1 4" id="KW-0812">Transmembrane</keyword>
<keyword evidence="3 4" id="KW-0472">Membrane</keyword>
<dbReference type="PANTHER" id="PTHR11360:SF308">
    <property type="entry name" value="BLL3089 PROTEIN"/>
    <property type="match status" value="1"/>
</dbReference>
<comment type="caution">
    <text evidence="6">The sequence shown here is derived from an EMBL/GenBank/DDBJ whole genome shotgun (WGS) entry which is preliminary data.</text>
</comment>
<gene>
    <name evidence="6" type="ORF">F7R15_19575</name>
</gene>
<keyword evidence="2 4" id="KW-1133">Transmembrane helix</keyword>
<feature type="transmembrane region" description="Helical" evidence="4">
    <location>
        <begin position="297"/>
        <end position="317"/>
    </location>
</feature>
<feature type="domain" description="Major facilitator superfamily (MFS) profile" evidence="5">
    <location>
        <begin position="21"/>
        <end position="404"/>
    </location>
</feature>
<dbReference type="Pfam" id="PF07690">
    <property type="entry name" value="MFS_1"/>
    <property type="match status" value="1"/>
</dbReference>
<dbReference type="EMBL" id="VZPS01000013">
    <property type="protein sequence ID" value="KAB0483853.1"/>
    <property type="molecule type" value="Genomic_DNA"/>
</dbReference>
<dbReference type="SUPFAM" id="SSF103473">
    <property type="entry name" value="MFS general substrate transporter"/>
    <property type="match status" value="1"/>
</dbReference>
<evidence type="ECO:0000256" key="3">
    <source>
        <dbReference type="ARBA" id="ARBA00023136"/>
    </source>
</evidence>
<dbReference type="InterPro" id="IPR050327">
    <property type="entry name" value="Proton-linked_MCT"/>
</dbReference>
<feature type="transmembrane region" description="Helical" evidence="4">
    <location>
        <begin position="174"/>
        <end position="196"/>
    </location>
</feature>
<reference evidence="6 7" key="1">
    <citation type="submission" date="2019-09" db="EMBL/GenBank/DDBJ databases">
        <title>Draft genome sequences of 48 bacterial type strains from the CCUG.</title>
        <authorList>
            <person name="Tunovic T."/>
            <person name="Pineiro-Iglesias B."/>
            <person name="Unosson C."/>
            <person name="Inganas E."/>
            <person name="Ohlen M."/>
            <person name="Cardew S."/>
            <person name="Jensie-Markopoulos S."/>
            <person name="Salva-Serra F."/>
            <person name="Jaen-Luchoro D."/>
            <person name="Karlsson R."/>
            <person name="Svensson-Stadler L."/>
            <person name="Chun J."/>
            <person name="Moore E."/>
        </authorList>
    </citation>
    <scope>NUCLEOTIDE SEQUENCE [LARGE SCALE GENOMIC DNA]</scope>
    <source>
        <strain evidence="6 7">CCUG 53116</strain>
    </source>
</reference>
<dbReference type="InterPro" id="IPR036259">
    <property type="entry name" value="MFS_trans_sf"/>
</dbReference>
<feature type="transmembrane region" description="Helical" evidence="4">
    <location>
        <begin position="256"/>
        <end position="276"/>
    </location>
</feature>
<sequence>MDSHLVSYPISRPHTINRTGLVWAMGIAQILAWSTTYYLPAVLSSPIARDMGWSITSTVAGLSWGLLVAGACSPMVGRQIDRHGGRPVLATSSMLMALGLLLMGVASNLVIYYLAWTFIGVAMAAGLYDAAFSTLGRLFGESARTSMTGLTLLGGFASTLGWPLIAGLEQQIGWRYSCVTLAATHLVIGLPIHLLVIPKSERISNSGTKPIRDPSTTTAHHTKSYNRLFLLLATLLTLQSLVVSSISVHLLDVLKLLGIATATALAIGMMIGPSQVAARLAEFSLGRNLHPTTSAKAAILLSGIGIGLLIPAIPSLAFVAMALYGAGNGILTIARGTLPLALFGQDGYGARMGLLARPMLVAQALGPVAAAVILDKFGSTPLLIVMCTLATASLIASFGLPNASGHHALRN</sequence>
<dbReference type="Proteomes" id="UP000460142">
    <property type="component" value="Unassembled WGS sequence"/>
</dbReference>
<dbReference type="PANTHER" id="PTHR11360">
    <property type="entry name" value="MONOCARBOXYLATE TRANSPORTER"/>
    <property type="match status" value="1"/>
</dbReference>
<dbReference type="OrthoDB" id="5966585at2"/>
<proteinExistence type="predicted"/>
<organism evidence="6 7">
    <name type="scientific">Pseudomonas reinekei</name>
    <dbReference type="NCBI Taxonomy" id="395598"/>
    <lineage>
        <taxon>Bacteria</taxon>
        <taxon>Pseudomonadati</taxon>
        <taxon>Pseudomonadota</taxon>
        <taxon>Gammaproteobacteria</taxon>
        <taxon>Pseudomonadales</taxon>
        <taxon>Pseudomonadaceae</taxon>
        <taxon>Pseudomonas</taxon>
    </lineage>
</organism>
<feature type="transmembrane region" description="Helical" evidence="4">
    <location>
        <begin position="228"/>
        <end position="250"/>
    </location>
</feature>